<keyword evidence="5" id="KW-0235">DNA replication</keyword>
<gene>
    <name evidence="13" type="primary">POLA2</name>
</gene>
<feature type="region of interest" description="Disordered" evidence="9">
    <location>
        <begin position="103"/>
        <end position="163"/>
    </location>
</feature>
<dbReference type="Ensembl" id="ENSUAMT00000001508.1">
    <property type="protein sequence ID" value="ENSUAMP00000001306.1"/>
    <property type="gene ID" value="ENSUAMG00000000698.1"/>
</dbReference>
<dbReference type="Pfam" id="PF08418">
    <property type="entry name" value="Pol_alpha_B_N"/>
    <property type="match status" value="1"/>
</dbReference>
<evidence type="ECO:0000256" key="9">
    <source>
        <dbReference type="SAM" id="MobiDB-lite"/>
    </source>
</evidence>
<evidence type="ECO:0000256" key="5">
    <source>
        <dbReference type="ARBA" id="ARBA00022705"/>
    </source>
</evidence>
<dbReference type="GO" id="GO:0003677">
    <property type="term" value="F:DNA binding"/>
    <property type="evidence" value="ECO:0007669"/>
    <property type="project" value="InterPro"/>
</dbReference>
<keyword evidence="6" id="KW-0539">Nucleus</keyword>
<evidence type="ECO:0000256" key="8">
    <source>
        <dbReference type="ARBA" id="ARBA00075248"/>
    </source>
</evidence>
<feature type="domain" description="DNA polymerase alpha subunit B OB" evidence="12">
    <location>
        <begin position="213"/>
        <end position="297"/>
    </location>
</feature>
<evidence type="ECO:0000256" key="2">
    <source>
        <dbReference type="ARBA" id="ARBA00007299"/>
    </source>
</evidence>
<reference evidence="13" key="2">
    <citation type="submission" date="2025-08" db="UniProtKB">
        <authorList>
            <consortium name="Ensembl"/>
        </authorList>
    </citation>
    <scope>IDENTIFICATION</scope>
</reference>
<keyword evidence="14" id="KW-1185">Reference proteome</keyword>
<accession>A0A452QA72</accession>
<evidence type="ECO:0000259" key="11">
    <source>
        <dbReference type="Pfam" id="PF08418"/>
    </source>
</evidence>
<dbReference type="PANTHER" id="PTHR23061">
    <property type="entry name" value="DNA POLYMERASE 2 ALPHA 70 KDA SUBUNIT"/>
    <property type="match status" value="1"/>
</dbReference>
<evidence type="ECO:0000256" key="1">
    <source>
        <dbReference type="ARBA" id="ARBA00004123"/>
    </source>
</evidence>
<dbReference type="InterPro" id="IPR013627">
    <property type="entry name" value="Pol_alpha_B_N"/>
</dbReference>
<dbReference type="Proteomes" id="UP000291022">
    <property type="component" value="Unassembled WGS sequence"/>
</dbReference>
<comment type="subcellular location">
    <subcellularLocation>
        <location evidence="1">Nucleus</location>
    </subcellularLocation>
</comment>
<protein>
    <recommendedName>
        <fullName evidence="3">DNA polymerase alpha subunit B</fullName>
    </recommendedName>
    <alternativeName>
        <fullName evidence="8">DNA polymerase alpha 70 kDa subunit</fullName>
    </alternativeName>
</protein>
<dbReference type="FunFam" id="3.60.21.60:FF:000003">
    <property type="entry name" value="DNA polymerase alpha subunit B"/>
    <property type="match status" value="1"/>
</dbReference>
<dbReference type="InterPro" id="IPR007185">
    <property type="entry name" value="DNA_pol_a/d/e_bsu"/>
</dbReference>
<dbReference type="GO" id="GO:0005658">
    <property type="term" value="C:alpha DNA polymerase:primase complex"/>
    <property type="evidence" value="ECO:0007669"/>
    <property type="project" value="TreeGrafter"/>
</dbReference>
<comment type="function">
    <text evidence="7">Accessory subunit of the DNA polymerase alpha complex (also known as the alpha DNA polymerase-primase complex) which plays an essential role in the initiation of DNA synthesis. During the S phase of the cell cycle, the DNA polymerase alpha complex (composed of a catalytic subunit POLA1, an accessory subunit POLA2 and two primase subunits, the catalytic subunit PRIM1 and the regulatory subunit PRIM2) is recruited to DNA at the replicative forks via direct interactions with MCM10 and WDHD1. The primase subunit of the polymerase alpha complex initiates DNA synthesis by oligomerising short RNA primers on both leading and lagging strands. These primers are initially extended by the polymerase alpha catalytic subunit and subsequently transferred to polymerase delta and polymerase epsilon for processive synthesis on the lagging and leading strand, respectively.</text>
</comment>
<reference evidence="13" key="3">
    <citation type="submission" date="2025-09" db="UniProtKB">
        <authorList>
            <consortium name="Ensembl"/>
        </authorList>
    </citation>
    <scope>IDENTIFICATION</scope>
</reference>
<dbReference type="InterPro" id="IPR043034">
    <property type="entry name" value="DNA_pol_alpha_B_N_sf"/>
</dbReference>
<evidence type="ECO:0000313" key="14">
    <source>
        <dbReference type="Proteomes" id="UP000291022"/>
    </source>
</evidence>
<name>A0A452QA72_URSAM</name>
<evidence type="ECO:0000259" key="10">
    <source>
        <dbReference type="Pfam" id="PF04042"/>
    </source>
</evidence>
<dbReference type="PIRSF" id="PIRSF018300">
    <property type="entry name" value="DNA_pol_alph_2"/>
    <property type="match status" value="1"/>
</dbReference>
<dbReference type="InterPro" id="IPR054300">
    <property type="entry name" value="OB_DPOA2"/>
</dbReference>
<dbReference type="FunFam" id="1.10.8.530:FF:000001">
    <property type="entry name" value="DNA polymerase alpha subunit B"/>
    <property type="match status" value="1"/>
</dbReference>
<evidence type="ECO:0000313" key="13">
    <source>
        <dbReference type="Ensembl" id="ENSUAMP00000001306.1"/>
    </source>
</evidence>
<dbReference type="GO" id="GO:0006270">
    <property type="term" value="P:DNA replication initiation"/>
    <property type="evidence" value="ECO:0007669"/>
    <property type="project" value="TreeGrafter"/>
</dbReference>
<dbReference type="GeneTree" id="ENSGT00390000016784"/>
<dbReference type="Gene3D" id="1.10.8.530">
    <property type="entry name" value="DNA polymerase alpha-primase, subunit B, N-terminal domain"/>
    <property type="match status" value="1"/>
</dbReference>
<feature type="domain" description="DNA polymerase alpha/delta/epsilon subunit B" evidence="10">
    <location>
        <begin position="309"/>
        <end position="516"/>
    </location>
</feature>
<feature type="compositionally biased region" description="Low complexity" evidence="9">
    <location>
        <begin position="137"/>
        <end position="154"/>
    </location>
</feature>
<evidence type="ECO:0000259" key="12">
    <source>
        <dbReference type="Pfam" id="PF22062"/>
    </source>
</evidence>
<comment type="similarity">
    <text evidence="2">Belongs to the DNA polymerase alpha subunit B family.</text>
</comment>
<dbReference type="Gene3D" id="3.60.21.60">
    <property type="match status" value="2"/>
</dbReference>
<proteinExistence type="inferred from homology"/>
<dbReference type="PANTHER" id="PTHR23061:SF12">
    <property type="entry name" value="DNA POLYMERASE ALPHA SUBUNIT B"/>
    <property type="match status" value="1"/>
</dbReference>
<dbReference type="Pfam" id="PF04042">
    <property type="entry name" value="DNA_pol_E_B"/>
    <property type="match status" value="1"/>
</dbReference>
<feature type="compositionally biased region" description="Polar residues" evidence="9">
    <location>
        <begin position="105"/>
        <end position="136"/>
    </location>
</feature>
<evidence type="ECO:0000256" key="4">
    <source>
        <dbReference type="ARBA" id="ARBA00022553"/>
    </source>
</evidence>
<evidence type="ECO:0000256" key="6">
    <source>
        <dbReference type="ARBA" id="ARBA00023242"/>
    </source>
</evidence>
<keyword evidence="4" id="KW-0597">Phosphoprotein</keyword>
<sequence>MSVSAQRLVEELQIFDVECEAALTEKLVELCILYGQNEEGMVAELIAFCTRTGKVCLTSETLNSFEHECLSKKLSRASRDGGHAGARDIVSIQELIDAEEEEESLLNSYTTPSKGSQKRAITTPETPLTKRTVSTRSPHQLLSPSSFSPSATPSQKYSSRNNRGEVVTSFGSAQGVSWSGRGGAGNISLKVLGGPESLTGSYKSMFQKLPDIRDVLTCKIEELGTELKEHYKIEAFTPVLLPAQEPVTLLGQIGCDTNGKLNSKSVILEGDREHSSGAQIPVDLSELKEYSLFPGQVRSDARLLFQNMVLVACGPYTTSDSITYDPLLDLIAIINRDQPDVCILFGPFLDAKHEQVENCLLTSPFEDIFKQCLRTIIEGTRSSGSHLVFVPSVRDVHREPVYPQPPFSYSDLSRDDRKRVQFVSEPCSLSINGVIFGLTSTDLLFHMGAEEISSASGTSDRLSRILKHILTQRSYYPLYPPQEDMAIDYESFYMYAQLSVTPDVFIIPSELKYFVKDVLGCVCVNPGRLTKGQVGGTFGRLFLRRQQAAGGEGRQSPCTAVQVVRI</sequence>
<feature type="domain" description="DNA polymerase alpha subunit B N-terminal" evidence="11">
    <location>
        <begin position="6"/>
        <end position="72"/>
    </location>
</feature>
<evidence type="ECO:0000256" key="7">
    <source>
        <dbReference type="ARBA" id="ARBA00054252"/>
    </source>
</evidence>
<dbReference type="AlphaFoldDB" id="A0A452QA72"/>
<organism evidence="13 14">
    <name type="scientific">Ursus americanus</name>
    <name type="common">American black bear</name>
    <name type="synonym">Euarctos americanus</name>
    <dbReference type="NCBI Taxonomy" id="9643"/>
    <lineage>
        <taxon>Eukaryota</taxon>
        <taxon>Metazoa</taxon>
        <taxon>Chordata</taxon>
        <taxon>Craniata</taxon>
        <taxon>Vertebrata</taxon>
        <taxon>Euteleostomi</taxon>
        <taxon>Mammalia</taxon>
        <taxon>Eutheria</taxon>
        <taxon>Laurasiatheria</taxon>
        <taxon>Carnivora</taxon>
        <taxon>Caniformia</taxon>
        <taxon>Ursidae</taxon>
        <taxon>Ursus</taxon>
    </lineage>
</organism>
<reference evidence="14" key="1">
    <citation type="submission" date="2016-06" db="EMBL/GenBank/DDBJ databases">
        <title>De novo assembly and RNA-Seq shows season-dependent expression and editing in black bear kidneys.</title>
        <authorList>
            <person name="Korstanje R."/>
            <person name="Srivastava A."/>
            <person name="Sarsani V.K."/>
            <person name="Sheehan S.M."/>
            <person name="Seger R.L."/>
            <person name="Barter M.E."/>
            <person name="Lindqvist C."/>
            <person name="Brody L.C."/>
            <person name="Mullikin J.C."/>
        </authorList>
    </citation>
    <scope>NUCLEOTIDE SEQUENCE [LARGE SCALE GENOMIC DNA]</scope>
</reference>
<dbReference type="FunFam" id="3.60.21.60:FF:000002">
    <property type="entry name" value="DNA polymerase alpha subunit B"/>
    <property type="match status" value="1"/>
</dbReference>
<evidence type="ECO:0000256" key="3">
    <source>
        <dbReference type="ARBA" id="ARBA00018596"/>
    </source>
</evidence>
<dbReference type="InterPro" id="IPR016722">
    <property type="entry name" value="DNA_pol_alpha_bsu"/>
</dbReference>
<dbReference type="Pfam" id="PF22062">
    <property type="entry name" value="OB_DPOA2"/>
    <property type="match status" value="1"/>
</dbReference>